<dbReference type="GO" id="GO:0004114">
    <property type="term" value="F:3',5'-cyclic-nucleotide phosphodiesterase activity"/>
    <property type="evidence" value="ECO:0007669"/>
    <property type="project" value="InterPro"/>
</dbReference>
<dbReference type="InterPro" id="IPR003607">
    <property type="entry name" value="HD/PDEase_dom"/>
</dbReference>
<feature type="domain" description="PDEase" evidence="5">
    <location>
        <begin position="116"/>
        <end position="462"/>
    </location>
</feature>
<feature type="compositionally biased region" description="Low complexity" evidence="4">
    <location>
        <begin position="673"/>
        <end position="686"/>
    </location>
</feature>
<dbReference type="GO" id="GO:0007165">
    <property type="term" value="P:signal transduction"/>
    <property type="evidence" value="ECO:0007669"/>
    <property type="project" value="InterPro"/>
</dbReference>
<dbReference type="InterPro" id="IPR002073">
    <property type="entry name" value="PDEase_catalytic_dom"/>
</dbReference>
<dbReference type="AlphaFoldDB" id="A0A8H4QWQ8"/>
<dbReference type="Gene3D" id="1.10.1300.10">
    <property type="entry name" value="3'5'-cyclic nucleotide phosphodiesterase, catalytic domain"/>
    <property type="match status" value="1"/>
</dbReference>
<evidence type="ECO:0000313" key="6">
    <source>
        <dbReference type="EMBL" id="KAF4618934.1"/>
    </source>
</evidence>
<reference evidence="6 7" key="1">
    <citation type="submission" date="2019-12" db="EMBL/GenBank/DDBJ databases">
        <authorList>
            <person name="Floudas D."/>
            <person name="Bentzer J."/>
            <person name="Ahren D."/>
            <person name="Johansson T."/>
            <person name="Persson P."/>
            <person name="Tunlid A."/>
        </authorList>
    </citation>
    <scope>NUCLEOTIDE SEQUENCE [LARGE SCALE GENOMIC DNA]</scope>
    <source>
        <strain evidence="6 7">CBS 102.39</strain>
    </source>
</reference>
<feature type="region of interest" description="Disordered" evidence="4">
    <location>
        <begin position="673"/>
        <end position="692"/>
    </location>
</feature>
<feature type="region of interest" description="Disordered" evidence="4">
    <location>
        <begin position="518"/>
        <end position="560"/>
    </location>
</feature>
<dbReference type="PROSITE" id="PS51845">
    <property type="entry name" value="PDEASE_I_2"/>
    <property type="match status" value="1"/>
</dbReference>
<dbReference type="GO" id="GO:0046872">
    <property type="term" value="F:metal ion binding"/>
    <property type="evidence" value="ECO:0007669"/>
    <property type="project" value="UniProtKB-KW"/>
</dbReference>
<dbReference type="InterPro" id="IPR036971">
    <property type="entry name" value="PDEase_catalytic_dom_sf"/>
</dbReference>
<feature type="compositionally biased region" description="Polar residues" evidence="4">
    <location>
        <begin position="543"/>
        <end position="552"/>
    </location>
</feature>
<dbReference type="SUPFAM" id="SSF109604">
    <property type="entry name" value="HD-domain/PDEase-like"/>
    <property type="match status" value="1"/>
</dbReference>
<evidence type="ECO:0000259" key="5">
    <source>
        <dbReference type="PROSITE" id="PS51845"/>
    </source>
</evidence>
<dbReference type="CDD" id="cd00077">
    <property type="entry name" value="HDc"/>
    <property type="match status" value="1"/>
</dbReference>
<accession>A0A8H4QWQ8</accession>
<comment type="cofactor">
    <cofactor evidence="3">
        <name>a divalent metal cation</name>
        <dbReference type="ChEBI" id="CHEBI:60240"/>
    </cofactor>
    <text evidence="3">Binds 2 divalent metal cations per subunit. Site 1 may preferentially bind zinc ions, while site 2 has a preference for magnesium and/or manganese ions.</text>
</comment>
<keyword evidence="7" id="KW-1185">Reference proteome</keyword>
<evidence type="ECO:0000256" key="3">
    <source>
        <dbReference type="RuleBase" id="RU363067"/>
    </source>
</evidence>
<comment type="caution">
    <text evidence="6">The sequence shown here is derived from an EMBL/GenBank/DDBJ whole genome shotgun (WGS) entry which is preliminary data.</text>
</comment>
<dbReference type="Proteomes" id="UP000521872">
    <property type="component" value="Unassembled WGS sequence"/>
</dbReference>
<dbReference type="EMBL" id="JAACJL010000017">
    <property type="protein sequence ID" value="KAF4618934.1"/>
    <property type="molecule type" value="Genomic_DNA"/>
</dbReference>
<evidence type="ECO:0000256" key="2">
    <source>
        <dbReference type="ARBA" id="ARBA00022801"/>
    </source>
</evidence>
<dbReference type="EC" id="3.1.4.-" evidence="3"/>
<comment type="similarity">
    <text evidence="3">Belongs to the cyclic nucleotide phosphodiesterase family.</text>
</comment>
<dbReference type="SMART" id="SM00471">
    <property type="entry name" value="HDc"/>
    <property type="match status" value="1"/>
</dbReference>
<evidence type="ECO:0000256" key="1">
    <source>
        <dbReference type="ARBA" id="ARBA00022723"/>
    </source>
</evidence>
<evidence type="ECO:0000256" key="4">
    <source>
        <dbReference type="SAM" id="MobiDB-lite"/>
    </source>
</evidence>
<feature type="compositionally biased region" description="Low complexity" evidence="4">
    <location>
        <begin position="470"/>
        <end position="497"/>
    </location>
</feature>
<protein>
    <recommendedName>
        <fullName evidence="3">Phosphodiesterase</fullName>
        <ecNumber evidence="3">3.1.4.-</ecNumber>
    </recommendedName>
</protein>
<dbReference type="Pfam" id="PF00233">
    <property type="entry name" value="PDEase_I"/>
    <property type="match status" value="1"/>
</dbReference>
<dbReference type="PROSITE" id="PS00126">
    <property type="entry name" value="PDEASE_I_1"/>
    <property type="match status" value="1"/>
</dbReference>
<name>A0A8H4QWQ8_9AGAR</name>
<dbReference type="InterPro" id="IPR023174">
    <property type="entry name" value="PDEase_CS"/>
</dbReference>
<sequence>MCRALSLDVPQGIANKPPSIPGHAYPRDWRRRSADIGGLQLAMATSAAMAYDRQASSPENASAIWMKDNNTTALGAQGQGWMGGEAGEVETLYAELLSDMYTQTISSVKDNSLTSTPPSTPEHVRSRLIRDLGRWNFEPHNLNEDEVTSCTLILFEVLFRIEGMHEAIPISMEQITSFVHHLRRIYRYENTYHNFEHALDVLQATQSYLKSAGIVPPPSFLLEPPGRTWVAPKSVNDGSLLATLGHRELFMLYVAAIGHDVGHPGFTNNFMKNAKTPLSMIFDHTSALEKMHCQLLLRVMRHHGFGVLLDDAQHGNHMKKVLVQSVLATDMGIHNDFMLKLKGVVEGEIGSLCMRQIVLCQAILKNADISNPSRPFLVSKHWASMLMQEWTAQANLEEEFQLQPTVMSSSDPLKEASSQIFFIQTFVKPLLELTERAMPSMAMYVGHCKNNLKTWKHKRKTLIAEAGAHTTTTTTTTASSSSSVASSSSASASQSATSPPPVSPRQFDYYHTAFPLTLPTYHPSSSDRDSSTTGGRSERDQDSTSTPHSPTESVASSSAVFSPVGSEVANSHRYPSTASNVNSIASANTYLSVPAPHAAIRAATKVGSLRKKSQTNLNEVGSGIYRKSRNSWCASPVGPGTDIVSMFQSNSTDGANARSLPLTTNNLQSVAAAAGDSADGAGPPSAFSSTQVQTSVAKLEKLKFSSS</sequence>
<gene>
    <name evidence="6" type="ORF">D9613_010134</name>
</gene>
<feature type="compositionally biased region" description="Basic and acidic residues" evidence="4">
    <location>
        <begin position="525"/>
        <end position="542"/>
    </location>
</feature>
<proteinExistence type="inferred from homology"/>
<keyword evidence="1 3" id="KW-0479">Metal-binding</keyword>
<feature type="region of interest" description="Disordered" evidence="4">
    <location>
        <begin position="466"/>
        <end position="504"/>
    </location>
</feature>
<organism evidence="6 7">
    <name type="scientific">Agrocybe pediades</name>
    <dbReference type="NCBI Taxonomy" id="84607"/>
    <lineage>
        <taxon>Eukaryota</taxon>
        <taxon>Fungi</taxon>
        <taxon>Dikarya</taxon>
        <taxon>Basidiomycota</taxon>
        <taxon>Agaricomycotina</taxon>
        <taxon>Agaricomycetes</taxon>
        <taxon>Agaricomycetidae</taxon>
        <taxon>Agaricales</taxon>
        <taxon>Agaricineae</taxon>
        <taxon>Strophariaceae</taxon>
        <taxon>Agrocybe</taxon>
    </lineage>
</organism>
<evidence type="ECO:0000313" key="7">
    <source>
        <dbReference type="Proteomes" id="UP000521872"/>
    </source>
</evidence>
<dbReference type="PANTHER" id="PTHR11347">
    <property type="entry name" value="CYCLIC NUCLEOTIDE PHOSPHODIESTERASE"/>
    <property type="match status" value="1"/>
</dbReference>
<keyword evidence="2 3" id="KW-0378">Hydrolase</keyword>